<gene>
    <name evidence="2" type="ORF">SPARVUS_LOCUS5869874</name>
</gene>
<organism evidence="2 3">
    <name type="scientific">Staurois parvus</name>
    <dbReference type="NCBI Taxonomy" id="386267"/>
    <lineage>
        <taxon>Eukaryota</taxon>
        <taxon>Metazoa</taxon>
        <taxon>Chordata</taxon>
        <taxon>Craniata</taxon>
        <taxon>Vertebrata</taxon>
        <taxon>Euteleostomi</taxon>
        <taxon>Amphibia</taxon>
        <taxon>Batrachia</taxon>
        <taxon>Anura</taxon>
        <taxon>Neobatrachia</taxon>
        <taxon>Ranoidea</taxon>
        <taxon>Ranidae</taxon>
        <taxon>Staurois</taxon>
    </lineage>
</organism>
<evidence type="ECO:0000313" key="2">
    <source>
        <dbReference type="EMBL" id="CAI9564241.1"/>
    </source>
</evidence>
<comment type="caution">
    <text evidence="2">The sequence shown here is derived from an EMBL/GenBank/DDBJ whole genome shotgun (WGS) entry which is preliminary data.</text>
</comment>
<keyword evidence="3" id="KW-1185">Reference proteome</keyword>
<dbReference type="Proteomes" id="UP001162483">
    <property type="component" value="Unassembled WGS sequence"/>
</dbReference>
<feature type="non-terminal residue" evidence="2">
    <location>
        <position position="34"/>
    </location>
</feature>
<sequence length="34" mass="4003">MSLSVGPWYRFLISIQYVHVAVPYWFIVLPLPLP</sequence>
<feature type="transmembrane region" description="Helical" evidence="1">
    <location>
        <begin position="7"/>
        <end position="27"/>
    </location>
</feature>
<evidence type="ECO:0000256" key="1">
    <source>
        <dbReference type="SAM" id="Phobius"/>
    </source>
</evidence>
<proteinExistence type="predicted"/>
<keyword evidence="1" id="KW-1133">Transmembrane helix</keyword>
<accession>A0ABN9CYS4</accession>
<keyword evidence="1" id="KW-0472">Membrane</keyword>
<reference evidence="2" key="1">
    <citation type="submission" date="2023-05" db="EMBL/GenBank/DDBJ databases">
        <authorList>
            <person name="Stuckert A."/>
        </authorList>
    </citation>
    <scope>NUCLEOTIDE SEQUENCE</scope>
</reference>
<name>A0ABN9CYS4_9NEOB</name>
<evidence type="ECO:0000313" key="3">
    <source>
        <dbReference type="Proteomes" id="UP001162483"/>
    </source>
</evidence>
<dbReference type="EMBL" id="CATNWA010012868">
    <property type="protein sequence ID" value="CAI9564241.1"/>
    <property type="molecule type" value="Genomic_DNA"/>
</dbReference>
<protein>
    <submittedName>
        <fullName evidence="2">Uncharacterized protein</fullName>
    </submittedName>
</protein>
<keyword evidence="1" id="KW-0812">Transmembrane</keyword>